<dbReference type="PANTHER" id="PTHR11108:SF1">
    <property type="entry name" value="FERROCHELATASE, MITOCHONDRIAL"/>
    <property type="match status" value="1"/>
</dbReference>
<comment type="caution">
    <text evidence="9">The sequence shown here is derived from an EMBL/GenBank/DDBJ whole genome shotgun (WGS) entry which is preliminary data.</text>
</comment>
<organism evidence="9 10">
    <name type="scientific">Porphyromonas endodontalis (strain ATCC 35406 / DSM 24491 / JCM 8526 / CCUG 16442 / BCRC 14492 / NCTC 13058 / HG 370)</name>
    <name type="common">Bacteroides endodontalis</name>
    <dbReference type="NCBI Taxonomy" id="553175"/>
    <lineage>
        <taxon>Bacteria</taxon>
        <taxon>Pseudomonadati</taxon>
        <taxon>Bacteroidota</taxon>
        <taxon>Bacteroidia</taxon>
        <taxon>Bacteroidales</taxon>
        <taxon>Porphyromonadaceae</taxon>
        <taxon>Porphyromonas</taxon>
    </lineage>
</organism>
<dbReference type="Proteomes" id="UP000004295">
    <property type="component" value="Unassembled WGS sequence"/>
</dbReference>
<evidence type="ECO:0000313" key="9">
    <source>
        <dbReference type="EMBL" id="EEN82089.1"/>
    </source>
</evidence>
<keyword evidence="5 9" id="KW-0456">Lyase</keyword>
<protein>
    <recommendedName>
        <fullName evidence="2">coproporphyrin ferrochelatase</fullName>
        <ecNumber evidence="2">4.99.1.9</ecNumber>
    </recommendedName>
</protein>
<dbReference type="PANTHER" id="PTHR11108">
    <property type="entry name" value="FERROCHELATASE"/>
    <property type="match status" value="1"/>
</dbReference>
<evidence type="ECO:0000256" key="5">
    <source>
        <dbReference type="ARBA" id="ARBA00023239"/>
    </source>
</evidence>
<dbReference type="SUPFAM" id="SSF53800">
    <property type="entry name" value="Chelatase"/>
    <property type="match status" value="1"/>
</dbReference>
<dbReference type="AlphaFoldDB" id="C3JCJ8"/>
<comment type="similarity">
    <text evidence="1 8">Belongs to the ferrochelatase family.</text>
</comment>
<dbReference type="EMBL" id="ACNN01000033">
    <property type="protein sequence ID" value="EEN82089.1"/>
    <property type="molecule type" value="Genomic_DNA"/>
</dbReference>
<dbReference type="GO" id="GO:0004325">
    <property type="term" value="F:ferrochelatase activity"/>
    <property type="evidence" value="ECO:0007669"/>
    <property type="project" value="InterPro"/>
</dbReference>
<dbReference type="STRING" id="553175.POREN0001_0025"/>
<comment type="catalytic activity">
    <reaction evidence="7">
        <text>Fe-coproporphyrin III + 2 H(+) = coproporphyrin III + Fe(2+)</text>
        <dbReference type="Rhea" id="RHEA:49572"/>
        <dbReference type="ChEBI" id="CHEBI:15378"/>
        <dbReference type="ChEBI" id="CHEBI:29033"/>
        <dbReference type="ChEBI" id="CHEBI:68438"/>
        <dbReference type="ChEBI" id="CHEBI:131725"/>
        <dbReference type="EC" id="4.99.1.9"/>
    </reaction>
    <physiologicalReaction direction="right-to-left" evidence="7">
        <dbReference type="Rhea" id="RHEA:49574"/>
    </physiologicalReaction>
</comment>
<reference evidence="9 10" key="1">
    <citation type="submission" date="2009-04" db="EMBL/GenBank/DDBJ databases">
        <authorList>
            <person name="Sebastian Y."/>
            <person name="Madupu R."/>
            <person name="Durkin A.S."/>
            <person name="Torralba M."/>
            <person name="Methe B."/>
            <person name="Sutton G.G."/>
            <person name="Strausberg R.L."/>
            <person name="Nelson K.E."/>
        </authorList>
    </citation>
    <scope>NUCLEOTIDE SEQUENCE [LARGE SCALE GENOMIC DNA]</scope>
    <source>
        <strain evidence="10">ATCC 35406 / BCRC 14492 / JCM 8526 / NCTC 13058 / HG 370</strain>
    </source>
</reference>
<dbReference type="eggNOG" id="COG0276">
    <property type="taxonomic scope" value="Bacteria"/>
</dbReference>
<evidence type="ECO:0000256" key="2">
    <source>
        <dbReference type="ARBA" id="ARBA00013215"/>
    </source>
</evidence>
<keyword evidence="6" id="KW-0627">Porphyrin biosynthesis</keyword>
<dbReference type="Pfam" id="PF00762">
    <property type="entry name" value="Ferrochelatase"/>
    <property type="match status" value="1"/>
</dbReference>
<keyword evidence="4" id="KW-0350">Heme biosynthesis</keyword>
<name>C3JCJ8_POREA</name>
<evidence type="ECO:0000256" key="1">
    <source>
        <dbReference type="ARBA" id="ARBA00007718"/>
    </source>
</evidence>
<accession>C3JCJ8</accession>
<sequence>MKAIVLCNIATPKSSASEDVREYLSKFLGDRYVISLPQPFRFLLVNGIIIPRRLRHSTARYRVLESLYEGEMPLRKYMNALVETMQGLTHDWDVFGYLQHGEERPEDLAARLRARGDYSEVVLLPLFPHKTFSTYLSASRQLFRHLHRLLGERVILRVTPPYFRYPHYIQLIQKRLADTLDTPSDLYVASFHSIPIKHQRMGRRRGFNYREQCLETATQMFSCLPHTAERRVYFQSALDKVHWIGPFLEEDMKGWIEKGFQRVTIACPGFAIDCLETVLDIGVVLREEFLSLGGKELRLVPALNGDKEVAEFLLSLAEEKSLEL</sequence>
<dbReference type="InterPro" id="IPR033644">
    <property type="entry name" value="Ferrochelatase_C"/>
</dbReference>
<dbReference type="EC" id="4.99.1.9" evidence="2"/>
<dbReference type="InterPro" id="IPR001015">
    <property type="entry name" value="Ferrochelatase"/>
</dbReference>
<keyword evidence="10" id="KW-1185">Reference proteome</keyword>
<dbReference type="RefSeq" id="WP_004334916.1">
    <property type="nucleotide sequence ID" value="NZ_ACNN01000033.1"/>
</dbReference>
<dbReference type="GO" id="GO:0006783">
    <property type="term" value="P:heme biosynthetic process"/>
    <property type="evidence" value="ECO:0007669"/>
    <property type="project" value="UniProtKB-KW"/>
</dbReference>
<evidence type="ECO:0000256" key="6">
    <source>
        <dbReference type="ARBA" id="ARBA00023244"/>
    </source>
</evidence>
<evidence type="ECO:0000313" key="10">
    <source>
        <dbReference type="Proteomes" id="UP000004295"/>
    </source>
</evidence>
<dbReference type="NCBIfam" id="TIGR00109">
    <property type="entry name" value="hemH"/>
    <property type="match status" value="1"/>
</dbReference>
<gene>
    <name evidence="9" type="primary">hemH</name>
    <name evidence="9" type="ORF">POREN0001_0025</name>
</gene>
<evidence type="ECO:0000256" key="7">
    <source>
        <dbReference type="ARBA" id="ARBA00024536"/>
    </source>
</evidence>
<dbReference type="CDD" id="cd00419">
    <property type="entry name" value="Ferrochelatase_C"/>
    <property type="match status" value="1"/>
</dbReference>
<proteinExistence type="inferred from homology"/>
<keyword evidence="3" id="KW-0408">Iron</keyword>
<evidence type="ECO:0000256" key="8">
    <source>
        <dbReference type="RuleBase" id="RU004185"/>
    </source>
</evidence>
<evidence type="ECO:0000256" key="4">
    <source>
        <dbReference type="ARBA" id="ARBA00023133"/>
    </source>
</evidence>
<dbReference type="Gene3D" id="3.40.50.1400">
    <property type="match status" value="2"/>
</dbReference>
<evidence type="ECO:0000256" key="3">
    <source>
        <dbReference type="ARBA" id="ARBA00023004"/>
    </source>
</evidence>
<dbReference type="GeneID" id="93366198"/>